<evidence type="ECO:0000313" key="2">
    <source>
        <dbReference type="EMBL" id="MCU4753741.1"/>
    </source>
</evidence>
<keyword evidence="1" id="KW-0472">Membrane</keyword>
<name>A0AAP2ZAW1_9EURY</name>
<dbReference type="RefSeq" id="WP_342810050.1">
    <property type="nucleotide sequence ID" value="NZ_JAOPJZ010000021.1"/>
</dbReference>
<reference evidence="2 3" key="1">
    <citation type="submission" date="2022-09" db="EMBL/GenBank/DDBJ databases">
        <title>Enrichment on poylsaccharides allowed isolation of novel metabolic and taxonomic groups of Haloarchaea.</title>
        <authorList>
            <person name="Sorokin D.Y."/>
            <person name="Elcheninov A.G."/>
            <person name="Khizhniak T.V."/>
            <person name="Kolganova T.V."/>
            <person name="Kublanov I.V."/>
        </authorList>
    </citation>
    <scope>NUCLEOTIDE SEQUENCE [LARGE SCALE GENOMIC DNA]</scope>
    <source>
        <strain evidence="2 3">AArc-curdl1</strain>
    </source>
</reference>
<dbReference type="Proteomes" id="UP001321047">
    <property type="component" value="Unassembled WGS sequence"/>
</dbReference>
<evidence type="ECO:0000256" key="1">
    <source>
        <dbReference type="SAM" id="Phobius"/>
    </source>
</evidence>
<evidence type="ECO:0000313" key="3">
    <source>
        <dbReference type="Proteomes" id="UP001321047"/>
    </source>
</evidence>
<comment type="caution">
    <text evidence="2">The sequence shown here is derived from an EMBL/GenBank/DDBJ whole genome shotgun (WGS) entry which is preliminary data.</text>
</comment>
<organism evidence="2 3">
    <name type="scientific">Natronosalvus hydrolyticus</name>
    <dbReference type="NCBI Taxonomy" id="2979988"/>
    <lineage>
        <taxon>Archaea</taxon>
        <taxon>Methanobacteriati</taxon>
        <taxon>Methanobacteriota</taxon>
        <taxon>Stenosarchaea group</taxon>
        <taxon>Halobacteria</taxon>
        <taxon>Halobacteriales</taxon>
        <taxon>Natrialbaceae</taxon>
        <taxon>Natronosalvus</taxon>
    </lineage>
</organism>
<feature type="transmembrane region" description="Helical" evidence="1">
    <location>
        <begin position="35"/>
        <end position="52"/>
    </location>
</feature>
<dbReference type="EMBL" id="JAOPJZ010000021">
    <property type="protein sequence ID" value="MCU4753741.1"/>
    <property type="molecule type" value="Genomic_DNA"/>
</dbReference>
<proteinExistence type="predicted"/>
<keyword evidence="3" id="KW-1185">Reference proteome</keyword>
<sequence length="119" mass="12221">MSDEDIDQEGQLRRLGVGLVVGGVLLGALSVPFSLLIVGGLLVGVGNLVWFWEYKTRQTVGIGIGVVVAGIIGILEPALSTDIEPLGIAAFTVGAGILDYVLASSYGRIRAAGEKAGGR</sequence>
<dbReference type="AlphaFoldDB" id="A0AAP2ZAW1"/>
<feature type="transmembrane region" description="Helical" evidence="1">
    <location>
        <begin position="59"/>
        <end position="79"/>
    </location>
</feature>
<keyword evidence="1" id="KW-0812">Transmembrane</keyword>
<accession>A0AAP2ZAW1</accession>
<protein>
    <submittedName>
        <fullName evidence="2">Uncharacterized protein</fullName>
    </submittedName>
</protein>
<feature type="transmembrane region" description="Helical" evidence="1">
    <location>
        <begin position="85"/>
        <end position="103"/>
    </location>
</feature>
<gene>
    <name evidence="2" type="ORF">OB919_17420</name>
</gene>
<keyword evidence="1" id="KW-1133">Transmembrane helix</keyword>